<evidence type="ECO:0000313" key="1">
    <source>
        <dbReference type="EMBL" id="MCI93255.1"/>
    </source>
</evidence>
<feature type="non-terminal residue" evidence="1">
    <location>
        <position position="49"/>
    </location>
</feature>
<name>A0A392W2W7_9FABA</name>
<evidence type="ECO:0000313" key="2">
    <source>
        <dbReference type="Proteomes" id="UP000265520"/>
    </source>
</evidence>
<sequence>MGDRDESGIVLPKRCDHEDLVGYVSIVAKEVEDLERIFREAIESNGDQT</sequence>
<organism evidence="1 2">
    <name type="scientific">Trifolium medium</name>
    <dbReference type="NCBI Taxonomy" id="97028"/>
    <lineage>
        <taxon>Eukaryota</taxon>
        <taxon>Viridiplantae</taxon>
        <taxon>Streptophyta</taxon>
        <taxon>Embryophyta</taxon>
        <taxon>Tracheophyta</taxon>
        <taxon>Spermatophyta</taxon>
        <taxon>Magnoliopsida</taxon>
        <taxon>eudicotyledons</taxon>
        <taxon>Gunneridae</taxon>
        <taxon>Pentapetalae</taxon>
        <taxon>rosids</taxon>
        <taxon>fabids</taxon>
        <taxon>Fabales</taxon>
        <taxon>Fabaceae</taxon>
        <taxon>Papilionoideae</taxon>
        <taxon>50 kb inversion clade</taxon>
        <taxon>NPAAA clade</taxon>
        <taxon>Hologalegina</taxon>
        <taxon>IRL clade</taxon>
        <taxon>Trifolieae</taxon>
        <taxon>Trifolium</taxon>
    </lineage>
</organism>
<dbReference type="AlphaFoldDB" id="A0A392W2W7"/>
<dbReference type="EMBL" id="LXQA011324250">
    <property type="protein sequence ID" value="MCI93255.1"/>
    <property type="molecule type" value="Genomic_DNA"/>
</dbReference>
<protein>
    <submittedName>
        <fullName evidence="1">Uncharacterized protein</fullName>
    </submittedName>
</protein>
<accession>A0A392W2W7</accession>
<reference evidence="1 2" key="1">
    <citation type="journal article" date="2018" name="Front. Plant Sci.">
        <title>Red Clover (Trifolium pratense) and Zigzag Clover (T. medium) - A Picture of Genomic Similarities and Differences.</title>
        <authorList>
            <person name="Dluhosova J."/>
            <person name="Istvanek J."/>
            <person name="Nedelnik J."/>
            <person name="Repkova J."/>
        </authorList>
    </citation>
    <scope>NUCLEOTIDE SEQUENCE [LARGE SCALE GENOMIC DNA]</scope>
    <source>
        <strain evidence="2">cv. 10/8</strain>
        <tissue evidence="1">Leaf</tissue>
    </source>
</reference>
<proteinExistence type="predicted"/>
<comment type="caution">
    <text evidence="1">The sequence shown here is derived from an EMBL/GenBank/DDBJ whole genome shotgun (WGS) entry which is preliminary data.</text>
</comment>
<dbReference type="Proteomes" id="UP000265520">
    <property type="component" value="Unassembled WGS sequence"/>
</dbReference>
<keyword evidence="2" id="KW-1185">Reference proteome</keyword>